<proteinExistence type="predicted"/>
<feature type="chain" id="PRO_5046683456" evidence="1">
    <location>
        <begin position="21"/>
        <end position="360"/>
    </location>
</feature>
<dbReference type="PROSITE" id="PS51257">
    <property type="entry name" value="PROKAR_LIPOPROTEIN"/>
    <property type="match status" value="1"/>
</dbReference>
<evidence type="ECO:0000256" key="1">
    <source>
        <dbReference type="SAM" id="SignalP"/>
    </source>
</evidence>
<sequence>MKRPLLLCCFTAMLALGGLASCTTTVHMQALAPASVSMPVQMQRIATANRVLPESPRDKFFDVLEGIFTGEGPLVDRAGAESCTMSVGEALMRNSPRFRVTPASLQLLGRTREFFLPPMAPDYVREVCRRSQVDGLVVLEAFDSDMQLTQSVEERVIKEKDKPDRKVPVTVVHMSMRVVTGFRTYGPQGLVVDQARQEDRLNFVSEGDTYQQALRGLPAPEECIRRVSTRIGDQYARRIAPSYVNLSREVYTRAKRDELLRQANVRVQAEDWEQAATVWRQAAQSTDPKVAGRACYNLAVYHEMNGSLSSAVDFARKAAYDYQLANARDYVRQLQARQQAAQTVEQQMGSSATDGLGGGQ</sequence>
<reference evidence="2 3" key="1">
    <citation type="journal article" date="2011" name="Int. J. Syst. Evol. Microbiol.">
        <title>Hymenobacter yonginensis sp. nov., isolated from a mesotrophic artificial lake.</title>
        <authorList>
            <person name="Joung Y."/>
            <person name="Cho S.H."/>
            <person name="Kim H."/>
            <person name="Kim S.B."/>
            <person name="Joh K."/>
        </authorList>
    </citation>
    <scope>NUCLEOTIDE SEQUENCE [LARGE SCALE GENOMIC DNA]</scope>
    <source>
        <strain evidence="2 3">KCTC 22745</strain>
    </source>
</reference>
<dbReference type="Proteomes" id="UP001211872">
    <property type="component" value="Chromosome"/>
</dbReference>
<name>A0ABY7PQE6_9BACT</name>
<dbReference type="Pfam" id="PF19867">
    <property type="entry name" value="DUF6340"/>
    <property type="match status" value="1"/>
</dbReference>
<organism evidence="2 3">
    <name type="scientific">Hymenobacter yonginensis</name>
    <dbReference type="NCBI Taxonomy" id="748197"/>
    <lineage>
        <taxon>Bacteria</taxon>
        <taxon>Pseudomonadati</taxon>
        <taxon>Bacteroidota</taxon>
        <taxon>Cytophagia</taxon>
        <taxon>Cytophagales</taxon>
        <taxon>Hymenobacteraceae</taxon>
        <taxon>Hymenobacter</taxon>
    </lineage>
</organism>
<protein>
    <submittedName>
        <fullName evidence="2">DUF6340 family protein</fullName>
    </submittedName>
</protein>
<evidence type="ECO:0000313" key="2">
    <source>
        <dbReference type="EMBL" id="WBO84880.1"/>
    </source>
</evidence>
<dbReference type="InterPro" id="IPR045921">
    <property type="entry name" value="DUF6340"/>
</dbReference>
<evidence type="ECO:0000313" key="3">
    <source>
        <dbReference type="Proteomes" id="UP001211872"/>
    </source>
</evidence>
<keyword evidence="3" id="KW-1185">Reference proteome</keyword>
<dbReference type="RefSeq" id="WP_270127448.1">
    <property type="nucleotide sequence ID" value="NZ_CP115396.1"/>
</dbReference>
<keyword evidence="1" id="KW-0732">Signal</keyword>
<feature type="signal peptide" evidence="1">
    <location>
        <begin position="1"/>
        <end position="20"/>
    </location>
</feature>
<accession>A0ABY7PQE6</accession>
<dbReference type="EMBL" id="CP115396">
    <property type="protein sequence ID" value="WBO84880.1"/>
    <property type="molecule type" value="Genomic_DNA"/>
</dbReference>
<gene>
    <name evidence="2" type="ORF">O9Z63_01240</name>
</gene>